<dbReference type="EMBL" id="JAFNAA010000031">
    <property type="protein sequence ID" value="MBO1109783.1"/>
    <property type="molecule type" value="Genomic_DNA"/>
</dbReference>
<reference evidence="5" key="1">
    <citation type="submission" date="2021-03" db="EMBL/GenBank/DDBJ databases">
        <title>Plesiomonas shigelloides zfcc0051, isolated from zebrafish feces.</title>
        <authorList>
            <person name="Vanderhoek Z."/>
            <person name="Gaulke C."/>
        </authorList>
    </citation>
    <scope>NUCLEOTIDE SEQUENCE</scope>
    <source>
        <strain evidence="5">Zfcc0051</strain>
    </source>
</reference>
<dbReference type="PANTHER" id="PTHR44942:SF4">
    <property type="entry name" value="METHYLTRANSFERASE TYPE 11 DOMAIN-CONTAINING PROTEIN"/>
    <property type="match status" value="1"/>
</dbReference>
<dbReference type="GO" id="GO:0008757">
    <property type="term" value="F:S-adenosylmethionine-dependent methyltransferase activity"/>
    <property type="evidence" value="ECO:0007669"/>
    <property type="project" value="InterPro"/>
</dbReference>
<comment type="similarity">
    <text evidence="1">Belongs to the methyltransferase superfamily.</text>
</comment>
<dbReference type="SUPFAM" id="SSF53335">
    <property type="entry name" value="S-adenosyl-L-methionine-dependent methyltransferases"/>
    <property type="match status" value="1"/>
</dbReference>
<dbReference type="InterPro" id="IPR029063">
    <property type="entry name" value="SAM-dependent_MTases_sf"/>
</dbReference>
<sequence length="240" mass="26168">MSEQYDNEVSLHYAAYRPPLHQQILAAALAEDYAEYKVACGVDIGCGTGLSTQALKPYCVQVFGIDPSAAMLEQASEAAGITYLQGTGEDIALPDGSVDIVTFAGSLSYAKSSALVQELVRVCRPNATLVVYDFEVLLRDVMVSLGILETPVPSSYDHAINFHGCAQLHETKVRQEQLTLEMTSAQLAHVLFSSSRRYQQLIARFGAHNTFTTVAQALSHKGDSHPIKVDIYYSTYQPSV</sequence>
<organism evidence="5 6">
    <name type="scientific">Plesiomonas shigelloides</name>
    <name type="common">Aeromonas shigelloides</name>
    <dbReference type="NCBI Taxonomy" id="703"/>
    <lineage>
        <taxon>Bacteria</taxon>
        <taxon>Pseudomonadati</taxon>
        <taxon>Pseudomonadota</taxon>
        <taxon>Gammaproteobacteria</taxon>
        <taxon>Enterobacterales</taxon>
        <taxon>Enterobacteriaceae</taxon>
        <taxon>Plesiomonas</taxon>
    </lineage>
</organism>
<name>A0A8I2B6K9_PLESH</name>
<dbReference type="InterPro" id="IPR051052">
    <property type="entry name" value="Diverse_substrate_MTase"/>
</dbReference>
<dbReference type="CDD" id="cd02440">
    <property type="entry name" value="AdoMet_MTases"/>
    <property type="match status" value="1"/>
</dbReference>
<dbReference type="PANTHER" id="PTHR44942">
    <property type="entry name" value="METHYLTRANSF_11 DOMAIN-CONTAINING PROTEIN"/>
    <property type="match status" value="1"/>
</dbReference>
<dbReference type="Pfam" id="PF08241">
    <property type="entry name" value="Methyltransf_11"/>
    <property type="match status" value="1"/>
</dbReference>
<dbReference type="RefSeq" id="WP_207542737.1">
    <property type="nucleotide sequence ID" value="NZ_JAFNAA010000031.1"/>
</dbReference>
<evidence type="ECO:0000313" key="5">
    <source>
        <dbReference type="EMBL" id="MBO1109783.1"/>
    </source>
</evidence>
<keyword evidence="3 5" id="KW-0808">Transferase</keyword>
<accession>A0A8I2B6K9</accession>
<comment type="caution">
    <text evidence="5">The sequence shown here is derived from an EMBL/GenBank/DDBJ whole genome shotgun (WGS) entry which is preliminary data.</text>
</comment>
<gene>
    <name evidence="5" type="ORF">J2R62_16525</name>
</gene>
<feature type="domain" description="Methyltransferase type 11" evidence="4">
    <location>
        <begin position="42"/>
        <end position="131"/>
    </location>
</feature>
<dbReference type="Proteomes" id="UP000664658">
    <property type="component" value="Unassembled WGS sequence"/>
</dbReference>
<evidence type="ECO:0000256" key="3">
    <source>
        <dbReference type="ARBA" id="ARBA00022679"/>
    </source>
</evidence>
<dbReference type="AlphaFoldDB" id="A0A8I2B6K9"/>
<dbReference type="Gene3D" id="3.40.50.150">
    <property type="entry name" value="Vaccinia Virus protein VP39"/>
    <property type="match status" value="1"/>
</dbReference>
<evidence type="ECO:0000256" key="1">
    <source>
        <dbReference type="ARBA" id="ARBA00008361"/>
    </source>
</evidence>
<proteinExistence type="inferred from homology"/>
<evidence type="ECO:0000259" key="4">
    <source>
        <dbReference type="Pfam" id="PF08241"/>
    </source>
</evidence>
<dbReference type="GO" id="GO:0032259">
    <property type="term" value="P:methylation"/>
    <property type="evidence" value="ECO:0007669"/>
    <property type="project" value="UniProtKB-KW"/>
</dbReference>
<dbReference type="InterPro" id="IPR013216">
    <property type="entry name" value="Methyltransf_11"/>
</dbReference>
<protein>
    <submittedName>
        <fullName evidence="5">Class I SAM-dependent methyltransferase</fullName>
    </submittedName>
</protein>
<keyword evidence="2 5" id="KW-0489">Methyltransferase</keyword>
<evidence type="ECO:0000256" key="2">
    <source>
        <dbReference type="ARBA" id="ARBA00022603"/>
    </source>
</evidence>
<evidence type="ECO:0000313" key="6">
    <source>
        <dbReference type="Proteomes" id="UP000664658"/>
    </source>
</evidence>